<evidence type="ECO:0000313" key="2">
    <source>
        <dbReference type="EMBL" id="TPX44546.1"/>
    </source>
</evidence>
<evidence type="ECO:0000313" key="4">
    <source>
        <dbReference type="Proteomes" id="UP000317494"/>
    </source>
</evidence>
<comment type="caution">
    <text evidence="3">The sequence shown here is derived from an EMBL/GenBank/DDBJ whole genome shotgun (WGS) entry which is preliminary data.</text>
</comment>
<name>A0A507D7L9_9FUNG</name>
<dbReference type="Proteomes" id="UP000317494">
    <property type="component" value="Unassembled WGS sequence"/>
</dbReference>
<accession>A0A507D7L9</accession>
<sequence length="295" mass="32851">MTTKSLVLRGAFGDCEEENVPLQGKARRLDDASTSVDKKTADFKIADAEKRERQTPSSPLMSIDPNTRSTSTFAGSAVSSPKRVAELHIPDLQRSYSTETWHQTLNLLLKPSEMEEVDNYGIPPETDVDCDPDLEAKFEQWMKLKAQGMHFNTRLTRTHAFRNPSIMSKMIEFQGLDEYGSNFPKDVFDPHGFPPETYVDELEKAQKLRAERGAQVALQGLPHTVPPVSHLPPAVVLAQQKAIQFMSSAAAAHQQQQQQAQKAYASSVGMYLPNQGATKRSSKWDNTSSMSKKAK</sequence>
<protein>
    <recommendedName>
        <fullName evidence="6">HCNGP-like protein</fullName>
    </recommendedName>
</protein>
<evidence type="ECO:0008006" key="6">
    <source>
        <dbReference type="Google" id="ProtNLM"/>
    </source>
</evidence>
<dbReference type="GO" id="GO:0006355">
    <property type="term" value="P:regulation of DNA-templated transcription"/>
    <property type="evidence" value="ECO:0007669"/>
    <property type="project" value="InterPro"/>
</dbReference>
<gene>
    <name evidence="3" type="ORF">SeLEV6574_g02725</name>
    <name evidence="2" type="ORF">SeMB42_g04289</name>
</gene>
<feature type="compositionally biased region" description="Basic and acidic residues" evidence="1">
    <location>
        <begin position="27"/>
        <end position="54"/>
    </location>
</feature>
<dbReference type="AlphaFoldDB" id="A0A507D7L9"/>
<dbReference type="InterPro" id="IPR012479">
    <property type="entry name" value="SAP30BP"/>
</dbReference>
<evidence type="ECO:0000256" key="1">
    <source>
        <dbReference type="SAM" id="MobiDB-lite"/>
    </source>
</evidence>
<evidence type="ECO:0000313" key="3">
    <source>
        <dbReference type="EMBL" id="TPX47317.1"/>
    </source>
</evidence>
<proteinExistence type="predicted"/>
<dbReference type="Pfam" id="PF07818">
    <property type="entry name" value="HCNGP"/>
    <property type="match status" value="1"/>
</dbReference>
<dbReference type="GO" id="GO:0005634">
    <property type="term" value="C:nucleus"/>
    <property type="evidence" value="ECO:0007669"/>
    <property type="project" value="TreeGrafter"/>
</dbReference>
<dbReference type="PANTHER" id="PTHR13464">
    <property type="entry name" value="TRANSCRIPTIONAL REGULATOR PROTEIN HCNGP"/>
    <property type="match status" value="1"/>
</dbReference>
<dbReference type="EMBL" id="QEAN01000170">
    <property type="protein sequence ID" value="TPX44546.1"/>
    <property type="molecule type" value="Genomic_DNA"/>
</dbReference>
<organism evidence="3 5">
    <name type="scientific">Synchytrium endobioticum</name>
    <dbReference type="NCBI Taxonomy" id="286115"/>
    <lineage>
        <taxon>Eukaryota</taxon>
        <taxon>Fungi</taxon>
        <taxon>Fungi incertae sedis</taxon>
        <taxon>Chytridiomycota</taxon>
        <taxon>Chytridiomycota incertae sedis</taxon>
        <taxon>Chytridiomycetes</taxon>
        <taxon>Synchytriales</taxon>
        <taxon>Synchytriaceae</taxon>
        <taxon>Synchytrium</taxon>
    </lineage>
</organism>
<dbReference type="STRING" id="286115.A0A507D7L9"/>
<feature type="region of interest" description="Disordered" evidence="1">
    <location>
        <begin position="26"/>
        <end position="77"/>
    </location>
</feature>
<dbReference type="EMBL" id="QEAM01000080">
    <property type="protein sequence ID" value="TPX47317.1"/>
    <property type="molecule type" value="Genomic_DNA"/>
</dbReference>
<feature type="compositionally biased region" description="Polar residues" evidence="1">
    <location>
        <begin position="275"/>
        <end position="295"/>
    </location>
</feature>
<keyword evidence="4" id="KW-1185">Reference proteome</keyword>
<feature type="region of interest" description="Disordered" evidence="1">
    <location>
        <begin position="273"/>
        <end position="295"/>
    </location>
</feature>
<dbReference type="VEuPathDB" id="FungiDB:SeMB42_g04289"/>
<evidence type="ECO:0000313" key="5">
    <source>
        <dbReference type="Proteomes" id="UP000320475"/>
    </source>
</evidence>
<dbReference type="OrthoDB" id="1714508at2759"/>
<feature type="compositionally biased region" description="Polar residues" evidence="1">
    <location>
        <begin position="55"/>
        <end position="77"/>
    </location>
</feature>
<reference evidence="4 5" key="1">
    <citation type="journal article" date="2019" name="Sci. Rep.">
        <title>Comparative genomics of chytrid fungi reveal insights into the obligate biotrophic and pathogenic lifestyle of Synchytrium endobioticum.</title>
        <authorList>
            <person name="van de Vossenberg B.T.L.H."/>
            <person name="Warris S."/>
            <person name="Nguyen H.D.T."/>
            <person name="van Gent-Pelzer M.P.E."/>
            <person name="Joly D.L."/>
            <person name="van de Geest H.C."/>
            <person name="Bonants P.J.M."/>
            <person name="Smith D.S."/>
            <person name="Levesque C.A."/>
            <person name="van der Lee T.A.J."/>
        </authorList>
    </citation>
    <scope>NUCLEOTIDE SEQUENCE [LARGE SCALE GENOMIC DNA]</scope>
    <source>
        <strain evidence="3 5">LEV6574</strain>
        <strain evidence="2 4">MB42</strain>
    </source>
</reference>
<dbReference type="PANTHER" id="PTHR13464:SF0">
    <property type="entry name" value="SAP30-BINDING PROTEIN"/>
    <property type="match status" value="1"/>
</dbReference>
<dbReference type="Proteomes" id="UP000320475">
    <property type="component" value="Unassembled WGS sequence"/>
</dbReference>